<dbReference type="Gene3D" id="3.40.50.300">
    <property type="entry name" value="P-loop containing nucleotide triphosphate hydrolases"/>
    <property type="match status" value="1"/>
</dbReference>
<dbReference type="CDD" id="cd09487">
    <property type="entry name" value="SAM_superfamily"/>
    <property type="match status" value="1"/>
</dbReference>
<dbReference type="EMBL" id="LTBA01000029">
    <property type="protein sequence ID" value="KYH34007.1"/>
    <property type="molecule type" value="Genomic_DNA"/>
</dbReference>
<sequence length="1181" mass="139174">MKIEKFLRNIDLEKYIDIFKEEEIEVTDLEKLKEEDYKEMGVKRGPMRRILEAVKNLRDEQITEKDSVWYINLSERKELWLEDAFNEFPLIIAHEYWRLKDLLRNGKTYGAFFQVKDLFEILIKFPVLIAASDIYNKKERSSQENKILMSLLEKPLSLGDWEKLARTIIELDTVDLIIKEILKDIIDVFSKNNIVQWRNNQIGHGALSFDADKEFQKDLYSKIEVLKSHFERCYSNYCKINLYQSTNSNKVILRGKDSNTEIISNSDIFVILEENDKKLYPYILEKENGLKKKLYPYILTKENGIYFFDTFYFYKNITSILNYVEGKKANADSNINELIKAIYTELDRDNKYGIDYEEFSLDCETYSAIEADIIDKLEEIDDFQRPDYIKDWLLSIINANSKGIILIQMERGTGKTTFSRALDELSLNKFKDIKDISIRGYYINDSYSYRVESFTEKLSDLLRQNSSGENIIRGISPLSVSVVDTKKEFARFINEYARAHNKYFGKEKFLLILDGLDEIPSNSDVSIFDFIPSEDILDDNVYVLCTCRTDNELTEYTKNCLNSIKTIASISYNRENKYNNEILMQYIGRNIFQLENVYQFNEKQKQLADILLNKCERRFLYLKAIKELIKCDGNFNIDEVPKGKELFQYYLNKLQSMYGKKYFSTVIKMLVSIATAFEPLTFREISYLLGENRPTFKLLAHLTDLRIFFKVDRSYRGNLITISHDEWKKAVIHNYNEEIVKLIEQWWNNIKELEGMQFEWFHKEYDGELYILSNIIDYYNSFKIDNAKEICNNDFANLFIDIANYLGSNSVIEYHRKIRIKLYSEAIFIKKELIRKNNLQDENEVAEVYINRGMAYRSLMKSNYAIMDYNEAIKIRHSLLKEDKLSDKNDLAIAYERRGEDYRILTQYKKAIEDFDKSIEIRRNLNSINQLKDVDELANVLKNRALALRLIGENEKAFKDLEVSISIRRKLKEEGNLKDENYLASSIMNRGATYLNVQKYDEAIRDYKEATEIRRKLIEYGKLKDTSYLASSLMNLACAYYSAGKYDEALIHCNEAVELSKKLDMEGKLQFKDYITQALVHRGNVYNGKQNYDKAVEDYSEAIILMRELIKGGTVLHNSLINALKKRLEIYKIQKKYYRAIEDCKEIVEILENTTVNGENDFKLKEFLKLEEELLADSNMF</sequence>
<evidence type="ECO:0000256" key="2">
    <source>
        <dbReference type="ARBA" id="ARBA00022803"/>
    </source>
</evidence>
<dbReference type="SMART" id="SM00454">
    <property type="entry name" value="SAM"/>
    <property type="match status" value="1"/>
</dbReference>
<evidence type="ECO:0000256" key="3">
    <source>
        <dbReference type="PROSITE-ProRule" id="PRU00339"/>
    </source>
</evidence>
<dbReference type="Gene3D" id="1.10.150.50">
    <property type="entry name" value="Transcription Factor, Ets-1"/>
    <property type="match status" value="1"/>
</dbReference>
<dbReference type="PATRIC" id="fig|1121338.3.peg.2147"/>
<dbReference type="InterPro" id="IPR013761">
    <property type="entry name" value="SAM/pointed_sf"/>
</dbReference>
<protein>
    <submittedName>
        <fullName evidence="5">Tetratricopeptide repeat protein</fullName>
    </submittedName>
</protein>
<dbReference type="Gene3D" id="1.25.40.10">
    <property type="entry name" value="Tetratricopeptide repeat domain"/>
    <property type="match status" value="4"/>
</dbReference>
<dbReference type="InterPro" id="IPR001660">
    <property type="entry name" value="SAM"/>
</dbReference>
<dbReference type="GO" id="GO:0009279">
    <property type="term" value="C:cell outer membrane"/>
    <property type="evidence" value="ECO:0007669"/>
    <property type="project" value="TreeGrafter"/>
</dbReference>
<dbReference type="PANTHER" id="PTHR44858:SF1">
    <property type="entry name" value="UDP-N-ACETYLGLUCOSAMINE--PEPTIDE N-ACETYLGLUCOSAMINYLTRANSFERASE SPINDLY-RELATED"/>
    <property type="match status" value="1"/>
</dbReference>
<evidence type="ECO:0000313" key="5">
    <source>
        <dbReference type="EMBL" id="KYH34007.1"/>
    </source>
</evidence>
<dbReference type="InterPro" id="IPR011990">
    <property type="entry name" value="TPR-like_helical_dom_sf"/>
</dbReference>
<dbReference type="AlphaFoldDB" id="A0A151B2W8"/>
<evidence type="ECO:0000256" key="1">
    <source>
        <dbReference type="ARBA" id="ARBA00022737"/>
    </source>
</evidence>
<feature type="repeat" description="TPR" evidence="3">
    <location>
        <begin position="1030"/>
        <end position="1063"/>
    </location>
</feature>
<keyword evidence="6" id="KW-1185">Reference proteome</keyword>
<dbReference type="PROSITE" id="PS50105">
    <property type="entry name" value="SAM_DOMAIN"/>
    <property type="match status" value="1"/>
</dbReference>
<dbReference type="SUPFAM" id="SSF47769">
    <property type="entry name" value="SAM/Pointed domain"/>
    <property type="match status" value="1"/>
</dbReference>
<dbReference type="PANTHER" id="PTHR44858">
    <property type="entry name" value="TETRATRICOPEPTIDE REPEAT PROTEIN 6"/>
    <property type="match status" value="1"/>
</dbReference>
<keyword evidence="1" id="KW-0677">Repeat</keyword>
<dbReference type="SUPFAM" id="SSF52540">
    <property type="entry name" value="P-loop containing nucleoside triphosphate hydrolases"/>
    <property type="match status" value="1"/>
</dbReference>
<feature type="repeat" description="TPR" evidence="3">
    <location>
        <begin position="1076"/>
        <end position="1109"/>
    </location>
</feature>
<proteinExistence type="predicted"/>
<feature type="repeat" description="TPR" evidence="3">
    <location>
        <begin position="846"/>
        <end position="879"/>
    </location>
</feature>
<dbReference type="Pfam" id="PF13424">
    <property type="entry name" value="TPR_12"/>
    <property type="match status" value="1"/>
</dbReference>
<name>A0A151B2W8_9CLOT</name>
<reference evidence="5 6" key="1">
    <citation type="submission" date="2016-02" db="EMBL/GenBank/DDBJ databases">
        <title>Genome sequence of Clostridium tepidiprofundi DSM 19306.</title>
        <authorList>
            <person name="Poehlein A."/>
            <person name="Daniel R."/>
        </authorList>
    </citation>
    <scope>NUCLEOTIDE SEQUENCE [LARGE SCALE GENOMIC DNA]</scope>
    <source>
        <strain evidence="5 6">DSM 19306</strain>
    </source>
</reference>
<dbReference type="RefSeq" id="WP_066826425.1">
    <property type="nucleotide sequence ID" value="NZ_LTBA01000029.1"/>
</dbReference>
<dbReference type="Proteomes" id="UP000075531">
    <property type="component" value="Unassembled WGS sequence"/>
</dbReference>
<dbReference type="PROSITE" id="PS50005">
    <property type="entry name" value="TPR"/>
    <property type="match status" value="5"/>
</dbReference>
<comment type="caution">
    <text evidence="5">The sequence shown here is derived from an EMBL/GenBank/DDBJ whole genome shotgun (WGS) entry which is preliminary data.</text>
</comment>
<feature type="repeat" description="TPR" evidence="3">
    <location>
        <begin position="892"/>
        <end position="925"/>
    </location>
</feature>
<dbReference type="Pfam" id="PF00536">
    <property type="entry name" value="SAM_1"/>
    <property type="match status" value="1"/>
</dbReference>
<dbReference type="InterPro" id="IPR050498">
    <property type="entry name" value="Ycf3"/>
</dbReference>
<dbReference type="SMART" id="SM00028">
    <property type="entry name" value="TPR"/>
    <property type="match status" value="7"/>
</dbReference>
<organism evidence="5 6">
    <name type="scientific">Clostridium tepidiprofundi DSM 19306</name>
    <dbReference type="NCBI Taxonomy" id="1121338"/>
    <lineage>
        <taxon>Bacteria</taxon>
        <taxon>Bacillati</taxon>
        <taxon>Bacillota</taxon>
        <taxon>Clostridia</taxon>
        <taxon>Eubacteriales</taxon>
        <taxon>Clostridiaceae</taxon>
        <taxon>Clostridium</taxon>
    </lineage>
</organism>
<evidence type="ECO:0000259" key="4">
    <source>
        <dbReference type="PROSITE" id="PS50105"/>
    </source>
</evidence>
<feature type="domain" description="SAM" evidence="4">
    <location>
        <begin position="1"/>
        <end position="51"/>
    </location>
</feature>
<dbReference type="InterPro" id="IPR027417">
    <property type="entry name" value="P-loop_NTPase"/>
</dbReference>
<dbReference type="GO" id="GO:0046813">
    <property type="term" value="P:receptor-mediated virion attachment to host cell"/>
    <property type="evidence" value="ECO:0007669"/>
    <property type="project" value="TreeGrafter"/>
</dbReference>
<accession>A0A151B2W8</accession>
<dbReference type="SUPFAM" id="SSF48452">
    <property type="entry name" value="TPR-like"/>
    <property type="match status" value="1"/>
</dbReference>
<gene>
    <name evidence="5" type="ORF">CLTEP_20590</name>
</gene>
<dbReference type="STRING" id="1121338.CLTEP_20590"/>
<dbReference type="InterPro" id="IPR019734">
    <property type="entry name" value="TPR_rpt"/>
</dbReference>
<feature type="repeat" description="TPR" evidence="3">
    <location>
        <begin position="984"/>
        <end position="1017"/>
    </location>
</feature>
<keyword evidence="2 3" id="KW-0802">TPR repeat</keyword>
<dbReference type="Pfam" id="PF13181">
    <property type="entry name" value="TPR_8"/>
    <property type="match status" value="1"/>
</dbReference>
<evidence type="ECO:0000313" key="6">
    <source>
        <dbReference type="Proteomes" id="UP000075531"/>
    </source>
</evidence>